<organism evidence="1 2">
    <name type="scientific">Rothia aeria F0184</name>
    <dbReference type="NCBI Taxonomy" id="888019"/>
    <lineage>
        <taxon>Bacteria</taxon>
        <taxon>Bacillati</taxon>
        <taxon>Actinomycetota</taxon>
        <taxon>Actinomycetes</taxon>
        <taxon>Micrococcales</taxon>
        <taxon>Micrococcaceae</taxon>
        <taxon>Rothia</taxon>
    </lineage>
</organism>
<evidence type="ECO:0000313" key="2">
    <source>
        <dbReference type="Proteomes" id="UP000017174"/>
    </source>
</evidence>
<reference evidence="1 2" key="1">
    <citation type="submission" date="2013-08" db="EMBL/GenBank/DDBJ databases">
        <authorList>
            <person name="Weinstock G."/>
            <person name="Sodergren E."/>
            <person name="Wylie T."/>
            <person name="Fulton L."/>
            <person name="Fulton R."/>
            <person name="Fronick C."/>
            <person name="O'Laughlin M."/>
            <person name="Godfrey J."/>
            <person name="Miner T."/>
            <person name="Herter B."/>
            <person name="Appelbaum E."/>
            <person name="Cordes M."/>
            <person name="Lek S."/>
            <person name="Wollam A."/>
            <person name="Pepin K.H."/>
            <person name="Palsikar V.B."/>
            <person name="Mitreva M."/>
            <person name="Wilson R.K."/>
        </authorList>
    </citation>
    <scope>NUCLEOTIDE SEQUENCE [LARGE SCALE GENOMIC DNA]</scope>
    <source>
        <strain evidence="1 2">F0184</strain>
    </source>
</reference>
<dbReference type="EMBL" id="AXZG01000042">
    <property type="protein sequence ID" value="ERT66073.1"/>
    <property type="molecule type" value="Genomic_DNA"/>
</dbReference>
<comment type="caution">
    <text evidence="1">The sequence shown here is derived from an EMBL/GenBank/DDBJ whole genome shotgun (WGS) entry which is preliminary data.</text>
</comment>
<accession>U7V5N7</accession>
<evidence type="ECO:0000313" key="1">
    <source>
        <dbReference type="EMBL" id="ERT66073.1"/>
    </source>
</evidence>
<dbReference type="AlphaFoldDB" id="U7V5N7"/>
<dbReference type="HOGENOM" id="CLU_3204819_0_0_11"/>
<gene>
    <name evidence="1" type="ORF">HMPREF0742_01443</name>
</gene>
<name>U7V5N7_9MICC</name>
<sequence length="45" mass="4857">MPAIGCVPHPKHPCTTPHKHIFFCGFAPFPIAFQRLGCGALHSEG</sequence>
<proteinExistence type="predicted"/>
<protein>
    <submittedName>
        <fullName evidence="1">Uncharacterized protein</fullName>
    </submittedName>
</protein>
<dbReference type="Proteomes" id="UP000017174">
    <property type="component" value="Unassembled WGS sequence"/>
</dbReference>